<evidence type="ECO:0000256" key="3">
    <source>
        <dbReference type="ARBA" id="ARBA00022471"/>
    </source>
</evidence>
<dbReference type="GO" id="GO:0060320">
    <property type="term" value="P:rejection of self pollen"/>
    <property type="evidence" value="ECO:0007669"/>
    <property type="project" value="UniProtKB-KW"/>
</dbReference>
<sequence length="158" mass="17597">MFDITVTSVKVLSLKEATKMLSVSKITRYATIILHFTIFCNSVASGENVHVSVKNRLGDGTSLSIHCQSKDTDIGDQTVTDGNEIGWDFSPNAWGTTLFYCDVTGWGGNSTFSFDIYAHDRDWLRCESQCLWLISKEGMYGLNGVTGFWEFLWNAPAS</sequence>
<dbReference type="Proteomes" id="UP000554482">
    <property type="component" value="Unassembled WGS sequence"/>
</dbReference>
<keyword evidence="4 6" id="KW-0964">Secreted</keyword>
<evidence type="ECO:0000313" key="8">
    <source>
        <dbReference type="Proteomes" id="UP000554482"/>
    </source>
</evidence>
<name>A0A7J6WI68_THATH</name>
<dbReference type="PANTHER" id="PTHR31232:SF18">
    <property type="entry name" value="S-PROTEIN HOMOLOG"/>
    <property type="match status" value="1"/>
</dbReference>
<dbReference type="OrthoDB" id="1938697at2759"/>
<comment type="caution">
    <text evidence="7">The sequence shown here is derived from an EMBL/GenBank/DDBJ whole genome shotgun (WGS) entry which is preliminary data.</text>
</comment>
<reference evidence="7 8" key="1">
    <citation type="submission" date="2020-06" db="EMBL/GenBank/DDBJ databases">
        <title>Transcriptomic and genomic resources for Thalictrum thalictroides and T. hernandezii: Facilitating candidate gene discovery in an emerging model plant lineage.</title>
        <authorList>
            <person name="Arias T."/>
            <person name="Riano-Pachon D.M."/>
            <person name="Di Stilio V.S."/>
        </authorList>
    </citation>
    <scope>NUCLEOTIDE SEQUENCE [LARGE SCALE GENOMIC DNA]</scope>
    <source>
        <strain evidence="8">cv. WT478/WT964</strain>
        <tissue evidence="7">Leaves</tissue>
    </source>
</reference>
<dbReference type="PANTHER" id="PTHR31232">
    <property type="match status" value="1"/>
</dbReference>
<dbReference type="Pfam" id="PF05938">
    <property type="entry name" value="Self-incomp_S1"/>
    <property type="match status" value="1"/>
</dbReference>
<organism evidence="7 8">
    <name type="scientific">Thalictrum thalictroides</name>
    <name type="common">Rue-anemone</name>
    <name type="synonym">Anemone thalictroides</name>
    <dbReference type="NCBI Taxonomy" id="46969"/>
    <lineage>
        <taxon>Eukaryota</taxon>
        <taxon>Viridiplantae</taxon>
        <taxon>Streptophyta</taxon>
        <taxon>Embryophyta</taxon>
        <taxon>Tracheophyta</taxon>
        <taxon>Spermatophyta</taxon>
        <taxon>Magnoliopsida</taxon>
        <taxon>Ranunculales</taxon>
        <taxon>Ranunculaceae</taxon>
        <taxon>Thalictroideae</taxon>
        <taxon>Thalictrum</taxon>
    </lineage>
</organism>
<evidence type="ECO:0000256" key="5">
    <source>
        <dbReference type="ARBA" id="ARBA00022729"/>
    </source>
</evidence>
<comment type="similarity">
    <text evidence="2 6">Belongs to the plant self-incompatibility (S1) protein family.</text>
</comment>
<protein>
    <recommendedName>
        <fullName evidence="6">S-protein homolog</fullName>
    </recommendedName>
</protein>
<evidence type="ECO:0000256" key="4">
    <source>
        <dbReference type="ARBA" id="ARBA00022525"/>
    </source>
</evidence>
<dbReference type="GO" id="GO:0005576">
    <property type="term" value="C:extracellular region"/>
    <property type="evidence" value="ECO:0007669"/>
    <property type="project" value="UniProtKB-SubCell"/>
</dbReference>
<proteinExistence type="inferred from homology"/>
<accession>A0A7J6WI68</accession>
<keyword evidence="5" id="KW-0732">Signal</keyword>
<keyword evidence="3 6" id="KW-0713">Self-incompatibility</keyword>
<evidence type="ECO:0000256" key="2">
    <source>
        <dbReference type="ARBA" id="ARBA00005581"/>
    </source>
</evidence>
<keyword evidence="8" id="KW-1185">Reference proteome</keyword>
<dbReference type="InterPro" id="IPR010264">
    <property type="entry name" value="Self-incomp_S1"/>
</dbReference>
<gene>
    <name evidence="7" type="ORF">FRX31_014289</name>
</gene>
<comment type="subcellular location">
    <subcellularLocation>
        <location evidence="1 6">Secreted</location>
    </subcellularLocation>
</comment>
<dbReference type="AlphaFoldDB" id="A0A7J6WI68"/>
<dbReference type="EMBL" id="JABWDY010016414">
    <property type="protein sequence ID" value="KAF5196125.1"/>
    <property type="molecule type" value="Genomic_DNA"/>
</dbReference>
<evidence type="ECO:0000313" key="7">
    <source>
        <dbReference type="EMBL" id="KAF5196125.1"/>
    </source>
</evidence>
<evidence type="ECO:0000256" key="1">
    <source>
        <dbReference type="ARBA" id="ARBA00004613"/>
    </source>
</evidence>
<evidence type="ECO:0000256" key="6">
    <source>
        <dbReference type="RuleBase" id="RU367044"/>
    </source>
</evidence>